<evidence type="ECO:0000313" key="2">
    <source>
        <dbReference type="Proteomes" id="UP001215461"/>
    </source>
</evidence>
<reference evidence="1 2" key="1">
    <citation type="submission" date="2020-03" db="EMBL/GenBank/DDBJ databases">
        <title>Comparative genomics of Weissella paramesenteroides.</title>
        <authorList>
            <person name="Kant R."/>
            <person name="Takala T."/>
            <person name="Saris P."/>
        </authorList>
    </citation>
    <scope>NUCLEOTIDE SEQUENCE [LARGE SCALE GENOMIC DNA]</scope>
    <source>
        <strain evidence="1 2">SJ27-4</strain>
    </source>
</reference>
<name>A0A4Q7IUJ9_WEIPA</name>
<proteinExistence type="predicted"/>
<evidence type="ECO:0000313" key="1">
    <source>
        <dbReference type="EMBL" id="MDF8371902.1"/>
    </source>
</evidence>
<organism evidence="1 2">
    <name type="scientific">Weissella paramesenteroides</name>
    <name type="common">Leuconostoc paramesenteroides</name>
    <dbReference type="NCBI Taxonomy" id="1249"/>
    <lineage>
        <taxon>Bacteria</taxon>
        <taxon>Bacillati</taxon>
        <taxon>Bacillota</taxon>
        <taxon>Bacilli</taxon>
        <taxon>Lactobacillales</taxon>
        <taxon>Lactobacillaceae</taxon>
        <taxon>Weissella</taxon>
    </lineage>
</organism>
<dbReference type="RefSeq" id="WP_131473791.1">
    <property type="nucleotide sequence ID" value="NZ_CAXLJE010000006.1"/>
</dbReference>
<dbReference type="AlphaFoldDB" id="A0A4Q7IUJ9"/>
<dbReference type="EMBL" id="JAANXN010000016">
    <property type="protein sequence ID" value="MDF8371902.1"/>
    <property type="molecule type" value="Genomic_DNA"/>
</dbReference>
<sequence>MAHSPITSDTHQQLMIDFGVDGPQVGEKNISLKEGFLVRDESGTEKNYTHWDVIHRADETYWSPLDGDRKTLYDITSYEIKNKKSDQWVSIAEWFASEEL</sequence>
<comment type="caution">
    <text evidence="1">The sequence shown here is derived from an EMBL/GenBank/DDBJ whole genome shotgun (WGS) entry which is preliminary data.</text>
</comment>
<accession>A0A4Q7IUJ9</accession>
<protein>
    <submittedName>
        <fullName evidence="1">Uncharacterized protein</fullName>
    </submittedName>
</protein>
<dbReference type="Proteomes" id="UP001215461">
    <property type="component" value="Unassembled WGS sequence"/>
</dbReference>
<gene>
    <name evidence="1" type="ORF">G9403_09740</name>
</gene>